<keyword evidence="9" id="KW-1185">Reference proteome</keyword>
<evidence type="ECO:0000256" key="2">
    <source>
        <dbReference type="ARBA" id="ARBA00022475"/>
    </source>
</evidence>
<evidence type="ECO:0000313" key="9">
    <source>
        <dbReference type="Proteomes" id="UP000678228"/>
    </source>
</evidence>
<keyword evidence="4 6" id="KW-1133">Transmembrane helix</keyword>
<dbReference type="GO" id="GO:0044781">
    <property type="term" value="P:bacterial-type flagellum organization"/>
    <property type="evidence" value="ECO:0007669"/>
    <property type="project" value="InterPro"/>
</dbReference>
<comment type="subcellular location">
    <subcellularLocation>
        <location evidence="1">Cell membrane</location>
    </subcellularLocation>
</comment>
<name>A0A940WT57_9BACI</name>
<evidence type="ECO:0000256" key="3">
    <source>
        <dbReference type="ARBA" id="ARBA00022692"/>
    </source>
</evidence>
<evidence type="ECO:0000256" key="5">
    <source>
        <dbReference type="ARBA" id="ARBA00023136"/>
    </source>
</evidence>
<gene>
    <name evidence="8" type="ORF">J7W16_12870</name>
</gene>
<keyword evidence="7" id="KW-0732">Signal</keyword>
<keyword evidence="8" id="KW-0969">Cilium</keyword>
<evidence type="ECO:0000256" key="7">
    <source>
        <dbReference type="SAM" id="SignalP"/>
    </source>
</evidence>
<comment type="caution">
    <text evidence="8">The sequence shown here is derived from an EMBL/GenBank/DDBJ whole genome shotgun (WGS) entry which is preliminary data.</text>
</comment>
<evidence type="ECO:0000256" key="4">
    <source>
        <dbReference type="ARBA" id="ARBA00022989"/>
    </source>
</evidence>
<keyword evidence="8" id="KW-0966">Cell projection</keyword>
<dbReference type="InterPro" id="IPR022781">
    <property type="entry name" value="Flagellar_biosynth_FliO"/>
</dbReference>
<evidence type="ECO:0000256" key="1">
    <source>
        <dbReference type="ARBA" id="ARBA00004236"/>
    </source>
</evidence>
<proteinExistence type="predicted"/>
<evidence type="ECO:0000313" key="8">
    <source>
        <dbReference type="EMBL" id="MBP3952025.1"/>
    </source>
</evidence>
<dbReference type="GO" id="GO:0016020">
    <property type="term" value="C:membrane"/>
    <property type="evidence" value="ECO:0007669"/>
    <property type="project" value="InterPro"/>
</dbReference>
<dbReference type="AlphaFoldDB" id="A0A940WT57"/>
<reference evidence="8" key="1">
    <citation type="submission" date="2021-03" db="EMBL/GenBank/DDBJ databases">
        <title>Bacillus suaedae sp. nov., isolated from Suaeda aralocaspica.</title>
        <authorList>
            <person name="Lei R.F.R."/>
        </authorList>
    </citation>
    <scope>NUCLEOTIDE SEQUENCE</scope>
    <source>
        <strain evidence="8">YZJH907-2</strain>
    </source>
</reference>
<dbReference type="Pfam" id="PF04347">
    <property type="entry name" value="FliO"/>
    <property type="match status" value="1"/>
</dbReference>
<feature type="transmembrane region" description="Helical" evidence="6">
    <location>
        <begin position="75"/>
        <end position="96"/>
    </location>
</feature>
<organism evidence="8 9">
    <name type="scientific">Halalkalibacter suaedae</name>
    <dbReference type="NCBI Taxonomy" id="2822140"/>
    <lineage>
        <taxon>Bacteria</taxon>
        <taxon>Bacillati</taxon>
        <taxon>Bacillota</taxon>
        <taxon>Bacilli</taxon>
        <taxon>Bacillales</taxon>
        <taxon>Bacillaceae</taxon>
        <taxon>Halalkalibacter</taxon>
    </lineage>
</organism>
<keyword evidence="8" id="KW-0282">Flagellum</keyword>
<keyword evidence="2" id="KW-1003">Cell membrane</keyword>
<keyword evidence="3 6" id="KW-0812">Transmembrane</keyword>
<keyword evidence="5 6" id="KW-0472">Membrane</keyword>
<dbReference type="Proteomes" id="UP000678228">
    <property type="component" value="Unassembled WGS sequence"/>
</dbReference>
<accession>A0A940WT57</accession>
<dbReference type="EMBL" id="JAGKSQ010000005">
    <property type="protein sequence ID" value="MBP3952025.1"/>
    <property type="molecule type" value="Genomic_DNA"/>
</dbReference>
<feature type="signal peptide" evidence="7">
    <location>
        <begin position="1"/>
        <end position="25"/>
    </location>
</feature>
<evidence type="ECO:0000256" key="6">
    <source>
        <dbReference type="SAM" id="Phobius"/>
    </source>
</evidence>
<dbReference type="RefSeq" id="WP_210597728.1">
    <property type="nucleotide sequence ID" value="NZ_JAGKSQ010000005.1"/>
</dbReference>
<feature type="chain" id="PRO_5037690063" evidence="7">
    <location>
        <begin position="26"/>
        <end position="227"/>
    </location>
</feature>
<sequence length="227" mass="25616">MQKKNIVAAIFLFLFLSVPALTVQAVPVEDSNCKTLERLNGECVETEIGNEVNVPIEPEAGEGNTEIEIVEQNTFLIFAQMIVALILVVMLIYFLLRFIGKRSQSFRSTHVLQNIGGVPLGQNRSVQLVKIGERVLVVGVGEDIQLLKEIDNEQEIAKLIEQQQQSLDQLDQPINKLFDLLTNKKKSKPVVKTKDKDSFKHLLSKQLDEVSRSQKKVHDAVRERDKS</sequence>
<protein>
    <submittedName>
        <fullName evidence="8">Flagellar biosynthetic protein FliO</fullName>
    </submittedName>
</protein>